<dbReference type="CDD" id="cd04301">
    <property type="entry name" value="NAT_SF"/>
    <property type="match status" value="1"/>
</dbReference>
<evidence type="ECO:0000313" key="5">
    <source>
        <dbReference type="Proteomes" id="UP001569904"/>
    </source>
</evidence>
<dbReference type="RefSeq" id="WP_371945679.1">
    <property type="nucleotide sequence ID" value="NZ_JAXCEH010000033.1"/>
</dbReference>
<organism evidence="4 5">
    <name type="scientific">Actinomadura chokoriensis</name>
    <dbReference type="NCBI Taxonomy" id="454156"/>
    <lineage>
        <taxon>Bacteria</taxon>
        <taxon>Bacillati</taxon>
        <taxon>Actinomycetota</taxon>
        <taxon>Actinomycetes</taxon>
        <taxon>Streptosporangiales</taxon>
        <taxon>Thermomonosporaceae</taxon>
        <taxon>Actinomadura</taxon>
    </lineage>
</organism>
<keyword evidence="5" id="KW-1185">Reference proteome</keyword>
<dbReference type="Proteomes" id="UP001569904">
    <property type="component" value="Unassembled WGS sequence"/>
</dbReference>
<dbReference type="PANTHER" id="PTHR43072:SF23">
    <property type="entry name" value="UPF0039 PROTEIN C11D3.02C"/>
    <property type="match status" value="1"/>
</dbReference>
<name>A0ABV4R7R2_9ACTN</name>
<dbReference type="InterPro" id="IPR000182">
    <property type="entry name" value="GNAT_dom"/>
</dbReference>
<proteinExistence type="predicted"/>
<reference evidence="4 5" key="1">
    <citation type="submission" date="2023-11" db="EMBL/GenBank/DDBJ databases">
        <title>Actinomadura monticuli sp. nov., isolated from volcanic ash.</title>
        <authorList>
            <person name="Lee S.D."/>
            <person name="Yang H."/>
            <person name="Kim I.S."/>
        </authorList>
    </citation>
    <scope>NUCLEOTIDE SEQUENCE [LARGE SCALE GENOMIC DNA]</scope>
    <source>
        <strain evidence="4 5">DSM 45346</strain>
    </source>
</reference>
<comment type="caution">
    <text evidence="4">The sequence shown here is derived from an EMBL/GenBank/DDBJ whole genome shotgun (WGS) entry which is preliminary data.</text>
</comment>
<dbReference type="GO" id="GO:0016746">
    <property type="term" value="F:acyltransferase activity"/>
    <property type="evidence" value="ECO:0007669"/>
    <property type="project" value="UniProtKB-KW"/>
</dbReference>
<dbReference type="EC" id="2.3.1.-" evidence="4"/>
<dbReference type="SUPFAM" id="SSF55729">
    <property type="entry name" value="Acyl-CoA N-acyltransferases (Nat)"/>
    <property type="match status" value="1"/>
</dbReference>
<dbReference type="Gene3D" id="3.40.630.30">
    <property type="match status" value="1"/>
</dbReference>
<dbReference type="Pfam" id="PF00583">
    <property type="entry name" value="Acetyltransf_1"/>
    <property type="match status" value="1"/>
</dbReference>
<evidence type="ECO:0000313" key="4">
    <source>
        <dbReference type="EMBL" id="MFA1558661.1"/>
    </source>
</evidence>
<sequence length="173" mass="19082">MTNVPVDQEAVEVAIANESDLPGIVDIMNNVAASSIATFDTRPTSVAERRAWFERFLPTGPYRLLVARRDGEVVGYACSQPYRDHEAFRETVELSVALGAGRRGQGVGTSLYRALFEVIAHEPIHAVVVGIAMPNDASVALHRKFGFTEVGTFHEYATKNGQYISSLWMQRLL</sequence>
<protein>
    <submittedName>
        <fullName evidence="4">GNAT family N-acetyltransferase</fullName>
        <ecNumber evidence="4">2.3.1.-</ecNumber>
    </submittedName>
</protein>
<evidence type="ECO:0000259" key="3">
    <source>
        <dbReference type="PROSITE" id="PS51186"/>
    </source>
</evidence>
<accession>A0ABV4R7R2</accession>
<evidence type="ECO:0000256" key="2">
    <source>
        <dbReference type="ARBA" id="ARBA00023315"/>
    </source>
</evidence>
<evidence type="ECO:0000256" key="1">
    <source>
        <dbReference type="ARBA" id="ARBA00022679"/>
    </source>
</evidence>
<keyword evidence="2 4" id="KW-0012">Acyltransferase</keyword>
<dbReference type="PROSITE" id="PS51186">
    <property type="entry name" value="GNAT"/>
    <property type="match status" value="1"/>
</dbReference>
<gene>
    <name evidence="4" type="ORF">SM436_33635</name>
</gene>
<feature type="domain" description="N-acetyltransferase" evidence="3">
    <location>
        <begin position="11"/>
        <end position="173"/>
    </location>
</feature>
<keyword evidence="1 4" id="KW-0808">Transferase</keyword>
<dbReference type="EMBL" id="JAXCEH010000033">
    <property type="protein sequence ID" value="MFA1558661.1"/>
    <property type="molecule type" value="Genomic_DNA"/>
</dbReference>
<dbReference type="PANTHER" id="PTHR43072">
    <property type="entry name" value="N-ACETYLTRANSFERASE"/>
    <property type="match status" value="1"/>
</dbReference>
<dbReference type="InterPro" id="IPR016181">
    <property type="entry name" value="Acyl_CoA_acyltransferase"/>
</dbReference>